<protein>
    <submittedName>
        <fullName evidence="1">Uncharacterized protein</fullName>
    </submittedName>
</protein>
<proteinExistence type="predicted"/>
<keyword evidence="2" id="KW-1185">Reference proteome</keyword>
<accession>A0A9Q0GS02</accession>
<name>A0A9Q0GS02_9MAGN</name>
<comment type="caution">
    <text evidence="1">The sequence shown here is derived from an EMBL/GenBank/DDBJ whole genome shotgun (WGS) entry which is preliminary data.</text>
</comment>
<gene>
    <name evidence="1" type="ORF">NE237_029331</name>
</gene>
<reference evidence="1" key="1">
    <citation type="journal article" date="2023" name="Plant J.">
        <title>The genome of the king protea, Protea cynaroides.</title>
        <authorList>
            <person name="Chang J."/>
            <person name="Duong T.A."/>
            <person name="Schoeman C."/>
            <person name="Ma X."/>
            <person name="Roodt D."/>
            <person name="Barker N."/>
            <person name="Li Z."/>
            <person name="Van de Peer Y."/>
            <person name="Mizrachi E."/>
        </authorList>
    </citation>
    <scope>NUCLEOTIDE SEQUENCE</scope>
    <source>
        <tissue evidence="1">Young leaves</tissue>
    </source>
</reference>
<organism evidence="1 2">
    <name type="scientific">Protea cynaroides</name>
    <dbReference type="NCBI Taxonomy" id="273540"/>
    <lineage>
        <taxon>Eukaryota</taxon>
        <taxon>Viridiplantae</taxon>
        <taxon>Streptophyta</taxon>
        <taxon>Embryophyta</taxon>
        <taxon>Tracheophyta</taxon>
        <taxon>Spermatophyta</taxon>
        <taxon>Magnoliopsida</taxon>
        <taxon>Proteales</taxon>
        <taxon>Proteaceae</taxon>
        <taxon>Protea</taxon>
    </lineage>
</organism>
<dbReference type="Proteomes" id="UP001141806">
    <property type="component" value="Unassembled WGS sequence"/>
</dbReference>
<dbReference type="AlphaFoldDB" id="A0A9Q0GS02"/>
<dbReference type="EMBL" id="JAMYWD010000012">
    <property type="protein sequence ID" value="KAJ4952499.1"/>
    <property type="molecule type" value="Genomic_DNA"/>
</dbReference>
<sequence>MAISDQDSPILCPLCCNQLIDGSCVSVSNHCQSFMTAANGETAPVVLSHVGKVLLNLNEQTCLALLSRAFLYDIITDEKRVMQKKTGHFLEDGSLTGAPNQLLDLIMASCFCHCKS</sequence>
<evidence type="ECO:0000313" key="1">
    <source>
        <dbReference type="EMBL" id="KAJ4952499.1"/>
    </source>
</evidence>
<evidence type="ECO:0000313" key="2">
    <source>
        <dbReference type="Proteomes" id="UP001141806"/>
    </source>
</evidence>